<dbReference type="InterPro" id="IPR012826">
    <property type="entry name" value="FliN"/>
</dbReference>
<comment type="subcellular location">
    <subcellularLocation>
        <location evidence="7">Cell membrane</location>
        <topology evidence="7">Peripheral membrane protein</topology>
        <orientation evidence="7">Cytoplasmic side</orientation>
    </subcellularLocation>
    <subcellularLocation>
        <location evidence="7">Bacterial flagellum basal body</location>
    </subcellularLocation>
</comment>
<reference evidence="10" key="1">
    <citation type="journal article" date="2019" name="Int. J. Syst. Evol. Microbiol.">
        <title>The Global Catalogue of Microorganisms (GCM) 10K type strain sequencing project: providing services to taxonomists for standard genome sequencing and annotation.</title>
        <authorList>
            <consortium name="The Broad Institute Genomics Platform"/>
            <consortium name="The Broad Institute Genome Sequencing Center for Infectious Disease"/>
            <person name="Wu L."/>
            <person name="Ma J."/>
        </authorList>
    </citation>
    <scope>NUCLEOTIDE SEQUENCE [LARGE SCALE GENOMIC DNA]</scope>
    <source>
        <strain evidence="10">CGMCC 1.15297</strain>
    </source>
</reference>
<evidence type="ECO:0000256" key="3">
    <source>
        <dbReference type="ARBA" id="ARBA00022475"/>
    </source>
</evidence>
<dbReference type="SUPFAM" id="SSF101801">
    <property type="entry name" value="Surface presentation of antigens (SPOA)"/>
    <property type="match status" value="1"/>
</dbReference>
<evidence type="ECO:0000256" key="1">
    <source>
        <dbReference type="ARBA" id="ARBA00009226"/>
    </source>
</evidence>
<dbReference type="Proteomes" id="UP000603317">
    <property type="component" value="Unassembled WGS sequence"/>
</dbReference>
<keyword evidence="10" id="KW-1185">Reference proteome</keyword>
<evidence type="ECO:0000256" key="7">
    <source>
        <dbReference type="RuleBase" id="RU362074"/>
    </source>
</evidence>
<keyword evidence="3 7" id="KW-1003">Cell membrane</keyword>
<comment type="caution">
    <text evidence="9">The sequence shown here is derived from an EMBL/GenBank/DDBJ whole genome shotgun (WGS) entry which is preliminary data.</text>
</comment>
<evidence type="ECO:0000259" key="8">
    <source>
        <dbReference type="Pfam" id="PF01052"/>
    </source>
</evidence>
<dbReference type="Pfam" id="PF01052">
    <property type="entry name" value="FliMN_C"/>
    <property type="match status" value="1"/>
</dbReference>
<dbReference type="PANTHER" id="PTHR43484:SF1">
    <property type="entry name" value="FLAGELLAR MOTOR SWITCH PROTEIN FLIN"/>
    <property type="match status" value="1"/>
</dbReference>
<keyword evidence="5 7" id="KW-0283">Flagellar rotation</keyword>
<sequence>MTDMTQAAGLADAAKAAETNAAISCQPGTGFADETANHYRFLADIPVRLSVEVGAVSLKLSEIMDLEEGSVVELGRQATDLLDINVNGTLVARGEVVTIDGRFGIRVAEVISNQVAGTKVERRA</sequence>
<keyword evidence="7" id="KW-0975">Bacterial flagellum</keyword>
<proteinExistence type="inferred from homology"/>
<dbReference type="EMBL" id="BMID01000001">
    <property type="protein sequence ID" value="GFZ96309.1"/>
    <property type="molecule type" value="Genomic_DNA"/>
</dbReference>
<evidence type="ECO:0000256" key="4">
    <source>
        <dbReference type="ARBA" id="ARBA00022500"/>
    </source>
</evidence>
<dbReference type="NCBIfam" id="TIGR02480">
    <property type="entry name" value="fliN"/>
    <property type="match status" value="1"/>
</dbReference>
<evidence type="ECO:0000256" key="6">
    <source>
        <dbReference type="ARBA" id="ARBA00023136"/>
    </source>
</evidence>
<keyword evidence="6 7" id="KW-0472">Membrane</keyword>
<evidence type="ECO:0000256" key="5">
    <source>
        <dbReference type="ARBA" id="ARBA00022779"/>
    </source>
</evidence>
<dbReference type="InterPro" id="IPR036429">
    <property type="entry name" value="SpoA-like_sf"/>
</dbReference>
<evidence type="ECO:0000256" key="2">
    <source>
        <dbReference type="ARBA" id="ARBA00021897"/>
    </source>
</evidence>
<comment type="similarity">
    <text evidence="1 7">Belongs to the FliN/MopA/SpaO family.</text>
</comment>
<dbReference type="PRINTS" id="PR00956">
    <property type="entry name" value="FLGMOTORFLIN"/>
</dbReference>
<comment type="function">
    <text evidence="7">FliN is one of three proteins (FliG, FliN, FliM) that form the rotor-mounted switch complex (C ring), located at the base of the basal body. This complex interacts with the CheY and CheZ chemotaxis proteins, in addition to contacting components of the motor that determine the direction of flagellar rotation.</text>
</comment>
<dbReference type="InterPro" id="IPR051469">
    <property type="entry name" value="FliN/MopA/SpaO"/>
</dbReference>
<protein>
    <recommendedName>
        <fullName evidence="2 7">Flagellar motor switch protein FliN</fullName>
    </recommendedName>
</protein>
<dbReference type="Gene3D" id="2.30.330.10">
    <property type="entry name" value="SpoA-like"/>
    <property type="match status" value="1"/>
</dbReference>
<feature type="domain" description="Flagellar motor switch protein FliN-like C-terminal" evidence="8">
    <location>
        <begin position="42"/>
        <end position="111"/>
    </location>
</feature>
<accession>A0ABQ1F1Z0</accession>
<organism evidence="9 10">
    <name type="scientific">Blastomonas marina</name>
    <dbReference type="NCBI Taxonomy" id="1867408"/>
    <lineage>
        <taxon>Bacteria</taxon>
        <taxon>Pseudomonadati</taxon>
        <taxon>Pseudomonadota</taxon>
        <taxon>Alphaproteobacteria</taxon>
        <taxon>Sphingomonadales</taxon>
        <taxon>Sphingomonadaceae</taxon>
        <taxon>Blastomonas</taxon>
    </lineage>
</organism>
<gene>
    <name evidence="9" type="ORF">GCM10010923_00120</name>
</gene>
<dbReference type="PANTHER" id="PTHR43484">
    <property type="match status" value="1"/>
</dbReference>
<keyword evidence="4 7" id="KW-0145">Chemotaxis</keyword>
<evidence type="ECO:0000313" key="10">
    <source>
        <dbReference type="Proteomes" id="UP000603317"/>
    </source>
</evidence>
<dbReference type="InterPro" id="IPR001172">
    <property type="entry name" value="FliN_T3SS_HrcQb"/>
</dbReference>
<dbReference type="InterPro" id="IPR001543">
    <property type="entry name" value="FliN-like_C"/>
</dbReference>
<name>A0ABQ1F1Z0_9SPHN</name>
<evidence type="ECO:0000313" key="9">
    <source>
        <dbReference type="EMBL" id="GFZ96309.1"/>
    </source>
</evidence>